<proteinExistence type="predicted"/>
<evidence type="ECO:0000256" key="5">
    <source>
        <dbReference type="SAM" id="MobiDB-lite"/>
    </source>
</evidence>
<dbReference type="Proteomes" id="UP001419268">
    <property type="component" value="Unassembled WGS sequence"/>
</dbReference>
<evidence type="ECO:0000256" key="3">
    <source>
        <dbReference type="ARBA" id="ARBA00022989"/>
    </source>
</evidence>
<comment type="subcellular location">
    <subcellularLocation>
        <location evidence="1">Membrane</location>
        <topology evidence="1">Multi-pass membrane protein</topology>
    </subcellularLocation>
</comment>
<dbReference type="GO" id="GO:0016020">
    <property type="term" value="C:membrane"/>
    <property type="evidence" value="ECO:0007669"/>
    <property type="project" value="UniProtKB-SubCell"/>
</dbReference>
<keyword evidence="3 6" id="KW-1133">Transmembrane helix</keyword>
<feature type="transmembrane region" description="Helical" evidence="6">
    <location>
        <begin position="484"/>
        <end position="507"/>
    </location>
</feature>
<dbReference type="GO" id="GO:0005254">
    <property type="term" value="F:chloride channel activity"/>
    <property type="evidence" value="ECO:0007669"/>
    <property type="project" value="TreeGrafter"/>
</dbReference>
<dbReference type="EMBL" id="JBBNAG010000010">
    <property type="protein sequence ID" value="KAK9101158.1"/>
    <property type="molecule type" value="Genomic_DNA"/>
</dbReference>
<name>A0AAP0HTU1_9MAGN</name>
<evidence type="ECO:0000313" key="8">
    <source>
        <dbReference type="EMBL" id="KAK9101158.1"/>
    </source>
</evidence>
<keyword evidence="9" id="KW-1185">Reference proteome</keyword>
<evidence type="ECO:0000256" key="4">
    <source>
        <dbReference type="ARBA" id="ARBA00023136"/>
    </source>
</evidence>
<dbReference type="InterPro" id="IPR007632">
    <property type="entry name" value="Anoctamin"/>
</dbReference>
<evidence type="ECO:0000313" key="9">
    <source>
        <dbReference type="Proteomes" id="UP001419268"/>
    </source>
</evidence>
<evidence type="ECO:0000256" key="1">
    <source>
        <dbReference type="ARBA" id="ARBA00004141"/>
    </source>
</evidence>
<evidence type="ECO:0000256" key="2">
    <source>
        <dbReference type="ARBA" id="ARBA00022692"/>
    </source>
</evidence>
<sequence>MYRKSSNCPRVIDIVDALRPREGGDDEGEDEDSKRVSREKKRSWRRRGRDVERERIGRALKRGYEKRGLESENTKISEEKIRGASEILRGEEGGWRGRRGGRGKKIGWGTVMCGHAAPDRLLVPKWADSTRIPLKLTHKPTREQWEEVRDSSTPKAIISMFDCPDIKRLKFGNLDRRGIGGTGGEEKIGFEIALVVSKKDVEDGRDEHHGRCCSDCAEFIVLELEKVGLVVEEVVEVSDEFLKTYSLSGMRIDAFVRQPDGTLFSCHRQSTPHLALACHPEIILVDRDSLTPDQLSRVGTQSLPSFIPTGRTQTTLELLPSANLVRHLSSWPSVAHPSELSSACPLSFLSCVCAVMFLQFWKRKNSAMLARWKTSHPAGVGMRCNLVNTEKNYHPSHAEQAKKVEEDKLTEKQAYQRDEWLGHLLRFRNDAFFILIIICLQLPFGLAYAHLYEIAGSDVWADYCCISFNHSVLDKDQGQDFLELALQFGMIMMFACAFPLAFCLAALSNAAEIRTDALKLLACDEETRSSCLCNNWSLAKHISVSTGDVNMYQLRTPWLFCMIRRENGDLSQDSLQFS</sequence>
<evidence type="ECO:0000259" key="7">
    <source>
        <dbReference type="Pfam" id="PF04547"/>
    </source>
</evidence>
<accession>A0AAP0HTU1</accession>
<dbReference type="PANTHER" id="PTHR12308">
    <property type="entry name" value="ANOCTAMIN"/>
    <property type="match status" value="1"/>
</dbReference>
<keyword evidence="4 6" id="KW-0472">Membrane</keyword>
<dbReference type="Pfam" id="PF04547">
    <property type="entry name" value="Anoctamin"/>
    <property type="match status" value="2"/>
</dbReference>
<feature type="region of interest" description="Disordered" evidence="5">
    <location>
        <begin position="1"/>
        <end position="51"/>
    </location>
</feature>
<keyword evidence="2 6" id="KW-0812">Transmembrane</keyword>
<evidence type="ECO:0000256" key="6">
    <source>
        <dbReference type="SAM" id="Phobius"/>
    </source>
</evidence>
<protein>
    <recommendedName>
        <fullName evidence="7">Anoctamin transmembrane domain-containing protein</fullName>
    </recommendedName>
</protein>
<feature type="transmembrane region" description="Helical" evidence="6">
    <location>
        <begin position="431"/>
        <end position="451"/>
    </location>
</feature>
<gene>
    <name evidence="8" type="ORF">Scep_024588</name>
</gene>
<comment type="caution">
    <text evidence="8">The sequence shown here is derived from an EMBL/GenBank/DDBJ whole genome shotgun (WGS) entry which is preliminary data.</text>
</comment>
<reference evidence="8 9" key="1">
    <citation type="submission" date="2024-01" db="EMBL/GenBank/DDBJ databases">
        <title>Genome assemblies of Stephania.</title>
        <authorList>
            <person name="Yang L."/>
        </authorList>
    </citation>
    <scope>NUCLEOTIDE SEQUENCE [LARGE SCALE GENOMIC DNA]</scope>
    <source>
        <strain evidence="8">JXDWG</strain>
        <tissue evidence="8">Leaf</tissue>
    </source>
</reference>
<feature type="compositionally biased region" description="Basic residues" evidence="5">
    <location>
        <begin position="37"/>
        <end position="48"/>
    </location>
</feature>
<organism evidence="8 9">
    <name type="scientific">Stephania cephalantha</name>
    <dbReference type="NCBI Taxonomy" id="152367"/>
    <lineage>
        <taxon>Eukaryota</taxon>
        <taxon>Viridiplantae</taxon>
        <taxon>Streptophyta</taxon>
        <taxon>Embryophyta</taxon>
        <taxon>Tracheophyta</taxon>
        <taxon>Spermatophyta</taxon>
        <taxon>Magnoliopsida</taxon>
        <taxon>Ranunculales</taxon>
        <taxon>Menispermaceae</taxon>
        <taxon>Menispermoideae</taxon>
        <taxon>Cissampelideae</taxon>
        <taxon>Stephania</taxon>
    </lineage>
</organism>
<dbReference type="AlphaFoldDB" id="A0AAP0HTU1"/>
<dbReference type="PANTHER" id="PTHR12308:SF73">
    <property type="entry name" value="ANOCTAMIN"/>
    <property type="match status" value="1"/>
</dbReference>
<feature type="domain" description="Anoctamin transmembrane" evidence="7">
    <location>
        <begin position="346"/>
        <end position="452"/>
    </location>
</feature>
<feature type="domain" description="Anoctamin transmembrane" evidence="7">
    <location>
        <begin position="477"/>
        <end position="521"/>
    </location>
</feature>
<dbReference type="InterPro" id="IPR049452">
    <property type="entry name" value="Anoctamin_TM"/>
</dbReference>